<reference evidence="2" key="1">
    <citation type="journal article" date="2022" name="Mol. Ecol. Resour.">
        <title>The genomes of chicory, endive, great burdock and yacon provide insights into Asteraceae palaeo-polyploidization history and plant inulin production.</title>
        <authorList>
            <person name="Fan W."/>
            <person name="Wang S."/>
            <person name="Wang H."/>
            <person name="Wang A."/>
            <person name="Jiang F."/>
            <person name="Liu H."/>
            <person name="Zhao H."/>
            <person name="Xu D."/>
            <person name="Zhang Y."/>
        </authorList>
    </citation>
    <scope>NUCLEOTIDE SEQUENCE [LARGE SCALE GENOMIC DNA]</scope>
    <source>
        <strain evidence="2">cv. Yunnan</strain>
    </source>
</reference>
<keyword evidence="2" id="KW-1185">Reference proteome</keyword>
<accession>A0ACB9DDI8</accession>
<evidence type="ECO:0000313" key="1">
    <source>
        <dbReference type="EMBL" id="KAI3744545.1"/>
    </source>
</evidence>
<reference evidence="1 2" key="2">
    <citation type="journal article" date="2022" name="Mol. Ecol. Resour.">
        <title>The genomes of chicory, endive, great burdock and yacon provide insights into Asteraceae paleo-polyploidization history and plant inulin production.</title>
        <authorList>
            <person name="Fan W."/>
            <person name="Wang S."/>
            <person name="Wang H."/>
            <person name="Wang A."/>
            <person name="Jiang F."/>
            <person name="Liu H."/>
            <person name="Zhao H."/>
            <person name="Xu D."/>
            <person name="Zhang Y."/>
        </authorList>
    </citation>
    <scope>NUCLEOTIDE SEQUENCE [LARGE SCALE GENOMIC DNA]</scope>
    <source>
        <strain evidence="2">cv. Yunnan</strain>
        <tissue evidence="1">Leaves</tissue>
    </source>
</reference>
<sequence length="95" mass="10189">MITPPFFACRMDNTECTRGTGCSVQQGVDSLGVETLPGSDTAGWTRVFSGVFWVRPCNTTPMTGVDTDLGVDPGCQEAVVLGVEMFSSWICFPIC</sequence>
<name>A0ACB9DDI8_9ASTR</name>
<evidence type="ECO:0000313" key="2">
    <source>
        <dbReference type="Proteomes" id="UP001056120"/>
    </source>
</evidence>
<comment type="caution">
    <text evidence="1">The sequence shown here is derived from an EMBL/GenBank/DDBJ whole genome shotgun (WGS) entry which is preliminary data.</text>
</comment>
<proteinExistence type="predicted"/>
<dbReference type="Proteomes" id="UP001056120">
    <property type="component" value="Linkage Group LG19"/>
</dbReference>
<gene>
    <name evidence="1" type="ORF">L1987_57628</name>
</gene>
<organism evidence="1 2">
    <name type="scientific">Smallanthus sonchifolius</name>
    <dbReference type="NCBI Taxonomy" id="185202"/>
    <lineage>
        <taxon>Eukaryota</taxon>
        <taxon>Viridiplantae</taxon>
        <taxon>Streptophyta</taxon>
        <taxon>Embryophyta</taxon>
        <taxon>Tracheophyta</taxon>
        <taxon>Spermatophyta</taxon>
        <taxon>Magnoliopsida</taxon>
        <taxon>eudicotyledons</taxon>
        <taxon>Gunneridae</taxon>
        <taxon>Pentapetalae</taxon>
        <taxon>asterids</taxon>
        <taxon>campanulids</taxon>
        <taxon>Asterales</taxon>
        <taxon>Asteraceae</taxon>
        <taxon>Asteroideae</taxon>
        <taxon>Heliantheae alliance</taxon>
        <taxon>Millerieae</taxon>
        <taxon>Smallanthus</taxon>
    </lineage>
</organism>
<protein>
    <submittedName>
        <fullName evidence="1">Uncharacterized protein</fullName>
    </submittedName>
</protein>
<dbReference type="EMBL" id="CM042036">
    <property type="protein sequence ID" value="KAI3744545.1"/>
    <property type="molecule type" value="Genomic_DNA"/>
</dbReference>